<sequence length="384" mass="44520">LKQTLESYRLKLREKSGVLSQINVANQEIQRQNSTLQELQQQRNQYPETVEFDAEGYKKLYEEIQSLTPIYEEIIQLQNQVQDISKLEESITYILNQLSEIKSNIHNLCTEREQLDFDKENHDSLSKQIDDIRSKIDTTKDNRYTIQSQIDKITNSIESIQEEMQKNTDMQIALKDKQQEIIELAKLDELYKAYKQDTLAELAPKIADKMSDMIEVATDGLYNLVELDEFYNIYLYRDGEKHPLEIFSGGEQKLAALLQRIAVSQLLVEQTSQAIFDMIALDEVTSAFDETRQDAMLEMLRSLNGMFQQILLVSHNEHVKDSFDHTLLIERGPNKKSTARWALTETGTPSFDIEEIKAFVEANFEPNDENEETIEDESVETVEV</sequence>
<dbReference type="PANTHER" id="PTHR32114">
    <property type="entry name" value="ABC TRANSPORTER ABCH.3"/>
    <property type="match status" value="1"/>
</dbReference>
<dbReference type="EMBL" id="NVMX01000282">
    <property type="protein sequence ID" value="PDZ94039.1"/>
    <property type="molecule type" value="Genomic_DNA"/>
</dbReference>
<accession>A0A9X6XUW2</accession>
<dbReference type="Gene3D" id="3.40.50.300">
    <property type="entry name" value="P-loop containing nucleotide triphosphate hydrolases"/>
    <property type="match status" value="1"/>
</dbReference>
<dbReference type="Pfam" id="PF13558">
    <property type="entry name" value="SbcC_Walker_B"/>
    <property type="match status" value="1"/>
</dbReference>
<dbReference type="SUPFAM" id="SSF52540">
    <property type="entry name" value="P-loop containing nucleoside triphosphate hydrolases"/>
    <property type="match status" value="1"/>
</dbReference>
<keyword evidence="4" id="KW-0175">Coiled coil</keyword>
<evidence type="ECO:0000256" key="2">
    <source>
        <dbReference type="ARBA" id="ARBA00011322"/>
    </source>
</evidence>
<evidence type="ECO:0000256" key="1">
    <source>
        <dbReference type="ARBA" id="ARBA00006930"/>
    </source>
</evidence>
<dbReference type="InterPro" id="IPR027417">
    <property type="entry name" value="P-loop_NTPase"/>
</dbReference>
<comment type="subunit">
    <text evidence="2">Heterodimer of SbcC and SbcD.</text>
</comment>
<comment type="caution">
    <text evidence="5">The sequence shown here is derived from an EMBL/GenBank/DDBJ whole genome shotgun (WGS) entry which is preliminary data.</text>
</comment>
<evidence type="ECO:0000256" key="3">
    <source>
        <dbReference type="ARBA" id="ARBA00013368"/>
    </source>
</evidence>
<proteinExistence type="inferred from homology"/>
<comment type="similarity">
    <text evidence="1">Belongs to the SMC family. SbcC subfamily.</text>
</comment>
<evidence type="ECO:0000313" key="6">
    <source>
        <dbReference type="Proteomes" id="UP000219922"/>
    </source>
</evidence>
<dbReference type="AlphaFoldDB" id="A0A9X6XUW2"/>
<dbReference type="CDD" id="cd00267">
    <property type="entry name" value="ABC_ATPase"/>
    <property type="match status" value="1"/>
</dbReference>
<gene>
    <name evidence="5" type="ORF">CON36_35950</name>
</gene>
<reference evidence="5 6" key="1">
    <citation type="submission" date="2017-09" db="EMBL/GenBank/DDBJ databases">
        <title>Large-scale bioinformatics analysis of Bacillus genomes uncovers conserved roles of natural products in bacterial physiology.</title>
        <authorList>
            <consortium name="Agbiome Team Llc"/>
            <person name="Bleich R.M."/>
            <person name="Grubbs K.J."/>
            <person name="Santa Maria K.C."/>
            <person name="Allen S.E."/>
            <person name="Farag S."/>
            <person name="Shank E.A."/>
            <person name="Bowers A."/>
        </authorList>
    </citation>
    <scope>NUCLEOTIDE SEQUENCE [LARGE SCALE GENOMIC DNA]</scope>
    <source>
        <strain evidence="5 6">AFS092789</strain>
    </source>
</reference>
<dbReference type="PANTHER" id="PTHR32114:SF2">
    <property type="entry name" value="ABC TRANSPORTER ABCH.3"/>
    <property type="match status" value="1"/>
</dbReference>
<organism evidence="5 6">
    <name type="scientific">Bacillus cereus</name>
    <dbReference type="NCBI Taxonomy" id="1396"/>
    <lineage>
        <taxon>Bacteria</taxon>
        <taxon>Bacillati</taxon>
        <taxon>Bacillota</taxon>
        <taxon>Bacilli</taxon>
        <taxon>Bacillales</taxon>
        <taxon>Bacillaceae</taxon>
        <taxon>Bacillus</taxon>
        <taxon>Bacillus cereus group</taxon>
    </lineage>
</organism>
<dbReference type="RefSeq" id="WP_141463003.1">
    <property type="nucleotide sequence ID" value="NZ_NVMX01000282.1"/>
</dbReference>
<feature type="coiled-coil region" evidence="4">
    <location>
        <begin position="122"/>
        <end position="197"/>
    </location>
</feature>
<dbReference type="Proteomes" id="UP000219922">
    <property type="component" value="Unassembled WGS sequence"/>
</dbReference>
<feature type="non-terminal residue" evidence="5">
    <location>
        <position position="1"/>
    </location>
</feature>
<evidence type="ECO:0000313" key="5">
    <source>
        <dbReference type="EMBL" id="PDZ94039.1"/>
    </source>
</evidence>
<name>A0A9X6XUW2_BACCE</name>
<protein>
    <recommendedName>
        <fullName evidence="3">Nuclease SbcCD subunit C</fullName>
    </recommendedName>
</protein>
<evidence type="ECO:0000256" key="4">
    <source>
        <dbReference type="SAM" id="Coils"/>
    </source>
</evidence>